<accession>A0ACB9HAC8</accession>
<evidence type="ECO:0000313" key="1">
    <source>
        <dbReference type="EMBL" id="KAI3792403.1"/>
    </source>
</evidence>
<name>A0ACB9HAC8_CICIN</name>
<organism evidence="1 2">
    <name type="scientific">Cichorium intybus</name>
    <name type="common">Chicory</name>
    <dbReference type="NCBI Taxonomy" id="13427"/>
    <lineage>
        <taxon>Eukaryota</taxon>
        <taxon>Viridiplantae</taxon>
        <taxon>Streptophyta</taxon>
        <taxon>Embryophyta</taxon>
        <taxon>Tracheophyta</taxon>
        <taxon>Spermatophyta</taxon>
        <taxon>Magnoliopsida</taxon>
        <taxon>eudicotyledons</taxon>
        <taxon>Gunneridae</taxon>
        <taxon>Pentapetalae</taxon>
        <taxon>asterids</taxon>
        <taxon>campanulids</taxon>
        <taxon>Asterales</taxon>
        <taxon>Asteraceae</taxon>
        <taxon>Cichorioideae</taxon>
        <taxon>Cichorieae</taxon>
        <taxon>Cichoriinae</taxon>
        <taxon>Cichorium</taxon>
    </lineage>
</organism>
<dbReference type="Proteomes" id="UP001055811">
    <property type="component" value="Linkage Group LG01"/>
</dbReference>
<sequence length="109" mass="12673">MQSMGGLITMLMYFQSDPDMWSDLILASPHLIISDVMIPSKVLRCKVHDLKSSPVCFHDPGRYMLFVKIGLNRLFSRQLHDSGPCRKREHIDTGYIYCMYICKMMENKP</sequence>
<reference evidence="1 2" key="2">
    <citation type="journal article" date="2022" name="Mol. Ecol. Resour.">
        <title>The genomes of chicory, endive, great burdock and yacon provide insights into Asteraceae paleo-polyploidization history and plant inulin production.</title>
        <authorList>
            <person name="Fan W."/>
            <person name="Wang S."/>
            <person name="Wang H."/>
            <person name="Wang A."/>
            <person name="Jiang F."/>
            <person name="Liu H."/>
            <person name="Zhao H."/>
            <person name="Xu D."/>
            <person name="Zhang Y."/>
        </authorList>
    </citation>
    <scope>NUCLEOTIDE SEQUENCE [LARGE SCALE GENOMIC DNA]</scope>
    <source>
        <strain evidence="2">cv. Punajuju</strain>
        <tissue evidence="1">Leaves</tissue>
    </source>
</reference>
<gene>
    <name evidence="1" type="ORF">L2E82_06280</name>
</gene>
<proteinExistence type="predicted"/>
<reference evidence="2" key="1">
    <citation type="journal article" date="2022" name="Mol. Ecol. Resour.">
        <title>The genomes of chicory, endive, great burdock and yacon provide insights into Asteraceae palaeo-polyploidization history and plant inulin production.</title>
        <authorList>
            <person name="Fan W."/>
            <person name="Wang S."/>
            <person name="Wang H."/>
            <person name="Wang A."/>
            <person name="Jiang F."/>
            <person name="Liu H."/>
            <person name="Zhao H."/>
            <person name="Xu D."/>
            <person name="Zhang Y."/>
        </authorList>
    </citation>
    <scope>NUCLEOTIDE SEQUENCE [LARGE SCALE GENOMIC DNA]</scope>
    <source>
        <strain evidence="2">cv. Punajuju</strain>
    </source>
</reference>
<evidence type="ECO:0000313" key="2">
    <source>
        <dbReference type="Proteomes" id="UP001055811"/>
    </source>
</evidence>
<keyword evidence="2" id="KW-1185">Reference proteome</keyword>
<protein>
    <submittedName>
        <fullName evidence="1">Uncharacterized protein</fullName>
    </submittedName>
</protein>
<dbReference type="EMBL" id="CM042009">
    <property type="protein sequence ID" value="KAI3792403.1"/>
    <property type="molecule type" value="Genomic_DNA"/>
</dbReference>
<comment type="caution">
    <text evidence="1">The sequence shown here is derived from an EMBL/GenBank/DDBJ whole genome shotgun (WGS) entry which is preliminary data.</text>
</comment>